<dbReference type="Proteomes" id="UP000071065">
    <property type="component" value="Chromosome"/>
</dbReference>
<protein>
    <submittedName>
        <fullName evidence="3">Putative lipoprotein</fullName>
    </submittedName>
</protein>
<dbReference type="PATRIC" id="fig|570277.3.peg.2591"/>
<evidence type="ECO:0000256" key="1">
    <source>
        <dbReference type="SAM" id="MobiDB-lite"/>
    </source>
</evidence>
<evidence type="ECO:0000313" key="4">
    <source>
        <dbReference type="Proteomes" id="UP000071065"/>
    </source>
</evidence>
<evidence type="ECO:0000313" key="3">
    <source>
        <dbReference type="EMBL" id="AMO56505.1"/>
    </source>
</evidence>
<dbReference type="STRING" id="570277.EZMO1_2410"/>
<dbReference type="RefSeq" id="WP_082211754.1">
    <property type="nucleotide sequence ID" value="NZ_CP013251.1"/>
</dbReference>
<accession>A0A142BCM9</accession>
<feature type="signal peptide" evidence="2">
    <location>
        <begin position="1"/>
        <end position="25"/>
    </location>
</feature>
<dbReference type="KEGG" id="emp:EZMO1_2410"/>
<keyword evidence="2" id="KW-0732">Signal</keyword>
<evidence type="ECO:0000256" key="2">
    <source>
        <dbReference type="SAM" id="SignalP"/>
    </source>
</evidence>
<proteinExistence type="predicted"/>
<gene>
    <name evidence="3" type="ORF">EZMO1_2410</name>
</gene>
<sequence>MIRMFKTALKPLLILASSLPAIGHASDAEPPRWFQADMVVFINQNSMNGTEQWPQISPHTLPTNAIKLRNPDAPNSTPGLSDLLNLEKREKRNILPDLERDAFIALPREAQVLLKQGNTIDAANGYKVISRMAWLMPLQDDSRSKPIKIRAYNNTGNPNLLEGSVSISASRFLHADVNLWYSELSREALSNQLMETDQSISLMDDSQDSKKQGNGQSKPDIRRDLQLIMDPSGTPMKITRNFHLQESRRIRNTRQTQYLDSPVLGVLIKLTPYDRPDDPLLPEIDAFNPPEPVLGLLPGLNLDNG</sequence>
<dbReference type="AlphaFoldDB" id="A0A142BCM9"/>
<feature type="region of interest" description="Disordered" evidence="1">
    <location>
        <begin position="201"/>
        <end position="223"/>
    </location>
</feature>
<name>A0A142BCM9_9GAMM</name>
<dbReference type="OrthoDB" id="5566524at2"/>
<reference evidence="3 4" key="1">
    <citation type="journal article" date="2016" name="Front. Microbiol.">
        <title>Genomic Insight into the Host-Endosymbiont Relationship of Endozoicomonas montiporae CL-33(T) with its Coral Host.</title>
        <authorList>
            <person name="Ding J.-Y."/>
            <person name="Shiu J.-H."/>
            <person name="Chen W.-M."/>
            <person name="Chiang Y.-R."/>
            <person name="Tang S.-L."/>
        </authorList>
    </citation>
    <scope>NUCLEOTIDE SEQUENCE [LARGE SCALE GENOMIC DNA]</scope>
    <source>
        <strain evidence="3 4">CL-33</strain>
    </source>
</reference>
<dbReference type="EMBL" id="CP013251">
    <property type="protein sequence ID" value="AMO56505.1"/>
    <property type="molecule type" value="Genomic_DNA"/>
</dbReference>
<keyword evidence="3" id="KW-0449">Lipoprotein</keyword>
<feature type="chain" id="PRO_5007493007" evidence="2">
    <location>
        <begin position="26"/>
        <end position="305"/>
    </location>
</feature>
<dbReference type="Pfam" id="PF10972">
    <property type="entry name" value="CsiV"/>
    <property type="match status" value="1"/>
</dbReference>
<organism evidence="3 4">
    <name type="scientific">Endozoicomonas montiporae CL-33</name>
    <dbReference type="NCBI Taxonomy" id="570277"/>
    <lineage>
        <taxon>Bacteria</taxon>
        <taxon>Pseudomonadati</taxon>
        <taxon>Pseudomonadota</taxon>
        <taxon>Gammaproteobacteria</taxon>
        <taxon>Oceanospirillales</taxon>
        <taxon>Endozoicomonadaceae</taxon>
        <taxon>Endozoicomonas</taxon>
    </lineage>
</organism>
<dbReference type="InterPro" id="IPR021241">
    <property type="entry name" value="CsiV"/>
</dbReference>